<feature type="transmembrane region" description="Helical" evidence="7">
    <location>
        <begin position="186"/>
        <end position="212"/>
    </location>
</feature>
<keyword evidence="6 7" id="KW-0472">Membrane</keyword>
<dbReference type="InterPro" id="IPR035906">
    <property type="entry name" value="MetI-like_sf"/>
</dbReference>
<dbReference type="RefSeq" id="WP_066646827.1">
    <property type="nucleotide sequence ID" value="NZ_CP060286.1"/>
</dbReference>
<feature type="transmembrane region" description="Helical" evidence="7">
    <location>
        <begin position="134"/>
        <end position="151"/>
    </location>
</feature>
<keyword evidence="4 7" id="KW-0812">Transmembrane</keyword>
<dbReference type="PANTHER" id="PTHR43386:SF1">
    <property type="entry name" value="D,D-DIPEPTIDE TRANSPORT SYSTEM PERMEASE PROTEIN DDPC-RELATED"/>
    <property type="match status" value="1"/>
</dbReference>
<dbReference type="AlphaFoldDB" id="A0A7G8T7M2"/>
<dbReference type="GO" id="GO:0055085">
    <property type="term" value="P:transmembrane transport"/>
    <property type="evidence" value="ECO:0007669"/>
    <property type="project" value="InterPro"/>
</dbReference>
<sequence length="263" mass="28297">MNNDRRFSLRVGAVLIFLVCSAALISLFYTPCDPYAIDAAQRFLPPSLHHWFGTDNFGRDNFSRAVTGARYSLFVASVTVALSCFFGVVLGLLSGFAGGIADEIILRLTDALSSFPAVLTALVAVTVFSGGKFAIIPALAIAFLPSFIRLTRSGAMRLKNLDYIQAAYISGASTARIMFRHLLPNLLPTLVPAVVVGLSNAILAESGMSYLGLGIQPPTPSWGRMLFEGQTYLFHAPWETLSAGLMMVLTVLGFHALGESLEK</sequence>
<feature type="transmembrane region" description="Helical" evidence="7">
    <location>
        <begin position="71"/>
        <end position="93"/>
    </location>
</feature>
<dbReference type="InterPro" id="IPR000515">
    <property type="entry name" value="MetI-like"/>
</dbReference>
<organism evidence="9 10">
    <name type="scientific">Caproicibacter fermentans</name>
    <dbReference type="NCBI Taxonomy" id="2576756"/>
    <lineage>
        <taxon>Bacteria</taxon>
        <taxon>Bacillati</taxon>
        <taxon>Bacillota</taxon>
        <taxon>Clostridia</taxon>
        <taxon>Eubacteriales</taxon>
        <taxon>Acutalibacteraceae</taxon>
        <taxon>Caproicibacter</taxon>
    </lineage>
</organism>
<evidence type="ECO:0000256" key="4">
    <source>
        <dbReference type="ARBA" id="ARBA00022692"/>
    </source>
</evidence>
<dbReference type="EMBL" id="CP060286">
    <property type="protein sequence ID" value="QNK39613.1"/>
    <property type="molecule type" value="Genomic_DNA"/>
</dbReference>
<comment type="similarity">
    <text evidence="7">Belongs to the binding-protein-dependent transport system permease family.</text>
</comment>
<dbReference type="KEGG" id="cfem:HCR03_12815"/>
<evidence type="ECO:0000256" key="2">
    <source>
        <dbReference type="ARBA" id="ARBA00022448"/>
    </source>
</evidence>
<feature type="transmembrane region" description="Helical" evidence="7">
    <location>
        <begin position="232"/>
        <end position="257"/>
    </location>
</feature>
<evidence type="ECO:0000256" key="7">
    <source>
        <dbReference type="RuleBase" id="RU363032"/>
    </source>
</evidence>
<feature type="transmembrane region" description="Helical" evidence="7">
    <location>
        <begin position="7"/>
        <end position="29"/>
    </location>
</feature>
<feature type="domain" description="ABC transmembrane type-1" evidence="8">
    <location>
        <begin position="69"/>
        <end position="258"/>
    </location>
</feature>
<dbReference type="SUPFAM" id="SSF161098">
    <property type="entry name" value="MetI-like"/>
    <property type="match status" value="1"/>
</dbReference>
<dbReference type="PANTHER" id="PTHR43386">
    <property type="entry name" value="OLIGOPEPTIDE TRANSPORT SYSTEM PERMEASE PROTEIN APPC"/>
    <property type="match status" value="1"/>
</dbReference>
<protein>
    <submittedName>
        <fullName evidence="9">ABC transporter permease</fullName>
    </submittedName>
</protein>
<dbReference type="GO" id="GO:0005886">
    <property type="term" value="C:plasma membrane"/>
    <property type="evidence" value="ECO:0007669"/>
    <property type="project" value="UniProtKB-SubCell"/>
</dbReference>
<dbReference type="PROSITE" id="PS50928">
    <property type="entry name" value="ABC_TM1"/>
    <property type="match status" value="1"/>
</dbReference>
<evidence type="ECO:0000256" key="5">
    <source>
        <dbReference type="ARBA" id="ARBA00022989"/>
    </source>
</evidence>
<keyword evidence="2 7" id="KW-0813">Transport</keyword>
<reference evidence="9 10" key="1">
    <citation type="submission" date="2020-08" db="EMBL/GenBank/DDBJ databases">
        <title>The isolate Caproiciproducens sp. 7D4C2 produces n-caproate at mildly acidic conditions from hexoses: genome and rBOX comparison with related strains and chain-elongating bacteria.</title>
        <authorList>
            <person name="Esquivel-Elizondo S."/>
            <person name="Bagci C."/>
            <person name="Temovska M."/>
            <person name="Jeon B.S."/>
            <person name="Bessarab I."/>
            <person name="Williams R.B.H."/>
            <person name="Huson D.H."/>
            <person name="Angenent L.T."/>
        </authorList>
    </citation>
    <scope>NUCLEOTIDE SEQUENCE [LARGE SCALE GENOMIC DNA]</scope>
    <source>
        <strain evidence="9 10">7D4C2</strain>
    </source>
</reference>
<name>A0A7G8T7M2_9FIRM</name>
<comment type="subcellular location">
    <subcellularLocation>
        <location evidence="1 7">Cell membrane</location>
        <topology evidence="1 7">Multi-pass membrane protein</topology>
    </subcellularLocation>
</comment>
<dbReference type="CDD" id="cd06261">
    <property type="entry name" value="TM_PBP2"/>
    <property type="match status" value="1"/>
</dbReference>
<dbReference type="Proteomes" id="UP000515909">
    <property type="component" value="Chromosome"/>
</dbReference>
<evidence type="ECO:0000256" key="3">
    <source>
        <dbReference type="ARBA" id="ARBA00022475"/>
    </source>
</evidence>
<evidence type="ECO:0000313" key="10">
    <source>
        <dbReference type="Proteomes" id="UP000515909"/>
    </source>
</evidence>
<evidence type="ECO:0000256" key="6">
    <source>
        <dbReference type="ARBA" id="ARBA00023136"/>
    </source>
</evidence>
<evidence type="ECO:0000313" key="9">
    <source>
        <dbReference type="EMBL" id="QNK39613.1"/>
    </source>
</evidence>
<proteinExistence type="inferred from homology"/>
<keyword evidence="3" id="KW-1003">Cell membrane</keyword>
<dbReference type="Pfam" id="PF00528">
    <property type="entry name" value="BPD_transp_1"/>
    <property type="match status" value="1"/>
</dbReference>
<evidence type="ECO:0000256" key="1">
    <source>
        <dbReference type="ARBA" id="ARBA00004651"/>
    </source>
</evidence>
<accession>A0A7G8T7M2</accession>
<evidence type="ECO:0000259" key="8">
    <source>
        <dbReference type="PROSITE" id="PS50928"/>
    </source>
</evidence>
<dbReference type="Gene3D" id="1.10.3720.10">
    <property type="entry name" value="MetI-like"/>
    <property type="match status" value="1"/>
</dbReference>
<feature type="transmembrane region" description="Helical" evidence="7">
    <location>
        <begin position="105"/>
        <end position="128"/>
    </location>
</feature>
<dbReference type="InterPro" id="IPR050366">
    <property type="entry name" value="BP-dependent_transpt_permease"/>
</dbReference>
<keyword evidence="5 7" id="KW-1133">Transmembrane helix</keyword>
<gene>
    <name evidence="9" type="ORF">HCR03_12815</name>
</gene>